<dbReference type="RefSeq" id="WP_144041012.1">
    <property type="nucleotide sequence ID" value="NZ_BMPL01000011.1"/>
</dbReference>
<dbReference type="EMBL" id="VKGK01000018">
    <property type="protein sequence ID" value="TRY13566.1"/>
    <property type="molecule type" value="Genomic_DNA"/>
</dbReference>
<proteinExistence type="predicted"/>
<organism evidence="2 3">
    <name type="scientific">Shewanella hanedai</name>
    <name type="common">Alteromonas hanedai</name>
    <dbReference type="NCBI Taxonomy" id="25"/>
    <lineage>
        <taxon>Bacteria</taxon>
        <taxon>Pseudomonadati</taxon>
        <taxon>Pseudomonadota</taxon>
        <taxon>Gammaproteobacteria</taxon>
        <taxon>Alteromonadales</taxon>
        <taxon>Shewanellaceae</taxon>
        <taxon>Shewanella</taxon>
    </lineage>
</organism>
<sequence length="192" mass="21354">MARLTDFGSQYVALAVGNVEDFIIDEFVFAFIPGLDFRSPEPGDESIPTDGQIVHRSSLFRHGVVDDNRVTFSQMLDTDIGDFNFNWIGLVGNNQLVAFAYVPSTQKIKQLGSIEGNTISRNFVIEHLGIANAMPVQVSAQSWMYDYSDEVSLLKMSSVTTAVSVIGANTCGVKNAHWNMRLSEQLRQLEER</sequence>
<dbReference type="Proteomes" id="UP000318126">
    <property type="component" value="Unassembled WGS sequence"/>
</dbReference>
<dbReference type="InterPro" id="IPR022225">
    <property type="entry name" value="Phage_tail_fibre_N"/>
</dbReference>
<protein>
    <recommendedName>
        <fullName evidence="1">Phage tail fibre protein N-terminal domain-containing protein</fullName>
    </recommendedName>
</protein>
<evidence type="ECO:0000259" key="1">
    <source>
        <dbReference type="Pfam" id="PF12571"/>
    </source>
</evidence>
<keyword evidence="3" id="KW-1185">Reference proteome</keyword>
<feature type="domain" description="Phage tail fibre protein N-terminal" evidence="1">
    <location>
        <begin position="3"/>
        <end position="132"/>
    </location>
</feature>
<gene>
    <name evidence="2" type="ORF">FN961_15120</name>
</gene>
<reference evidence="3" key="1">
    <citation type="submission" date="2019-07" db="EMBL/GenBank/DDBJ databases">
        <title>Shewanella sp. YLB-08 draft genomic sequence.</title>
        <authorList>
            <person name="Yu L."/>
        </authorList>
    </citation>
    <scope>NUCLEOTIDE SEQUENCE [LARGE SCALE GENOMIC DNA]</scope>
    <source>
        <strain evidence="3">JCM 20706</strain>
    </source>
</reference>
<accession>A0A553JM90</accession>
<name>A0A553JM90_SHEHA</name>
<dbReference type="AlphaFoldDB" id="A0A553JM90"/>
<comment type="caution">
    <text evidence="2">The sequence shown here is derived from an EMBL/GenBank/DDBJ whole genome shotgun (WGS) entry which is preliminary data.</text>
</comment>
<dbReference type="OrthoDB" id="9810174at2"/>
<evidence type="ECO:0000313" key="2">
    <source>
        <dbReference type="EMBL" id="TRY13566.1"/>
    </source>
</evidence>
<dbReference type="Pfam" id="PF12571">
    <property type="entry name" value="Phage_tail_fib"/>
    <property type="match status" value="1"/>
</dbReference>
<evidence type="ECO:0000313" key="3">
    <source>
        <dbReference type="Proteomes" id="UP000318126"/>
    </source>
</evidence>